<dbReference type="OrthoDB" id="6415323at2"/>
<dbReference type="PANTHER" id="PTHR30185:SF14">
    <property type="entry name" value="STATIONARY PHASE-INDUCIBLE PROTEIN CSIE-RELATED"/>
    <property type="match status" value="1"/>
</dbReference>
<dbReference type="GO" id="GO:0006355">
    <property type="term" value="P:regulation of DNA-templated transcription"/>
    <property type="evidence" value="ECO:0007669"/>
    <property type="project" value="InterPro"/>
</dbReference>
<dbReference type="PANTHER" id="PTHR30185">
    <property type="entry name" value="CRYPTIC BETA-GLUCOSIDE BGL OPERON ANTITERMINATOR"/>
    <property type="match status" value="1"/>
</dbReference>
<evidence type="ECO:0000313" key="3">
    <source>
        <dbReference type="EMBL" id="RDK89811.1"/>
    </source>
</evidence>
<name>A0A370QN63_9GAMM</name>
<dbReference type="Pfam" id="PF00874">
    <property type="entry name" value="PRD"/>
    <property type="match status" value="1"/>
</dbReference>
<reference evidence="3 4" key="1">
    <citation type="submission" date="2018-07" db="EMBL/GenBank/DDBJ databases">
        <title>Genomic Encyclopedia of Type Strains, Phase IV (KMG-IV): sequencing the most valuable type-strain genomes for metagenomic binning, comparative biology and taxonomic classification.</title>
        <authorList>
            <person name="Goeker M."/>
        </authorList>
    </citation>
    <scope>NUCLEOTIDE SEQUENCE [LARGE SCALE GENOMIC DNA]</scope>
    <source>
        <strain evidence="3 4">DSM 103736</strain>
    </source>
</reference>
<dbReference type="Proteomes" id="UP000254848">
    <property type="component" value="Unassembled WGS sequence"/>
</dbReference>
<dbReference type="NCBIfam" id="NF008597">
    <property type="entry name" value="PRK11564.1"/>
    <property type="match status" value="1"/>
</dbReference>
<comment type="caution">
    <text evidence="3">The sequence shown here is derived from an EMBL/GenBank/DDBJ whole genome shotgun (WGS) entry which is preliminary data.</text>
</comment>
<dbReference type="RefSeq" id="WP_115458939.1">
    <property type="nucleotide sequence ID" value="NZ_QRAP01000006.1"/>
</dbReference>
<accession>A0A370QN63</accession>
<dbReference type="Gene3D" id="1.10.1790.10">
    <property type="entry name" value="PRD domain"/>
    <property type="match status" value="1"/>
</dbReference>
<keyword evidence="4" id="KW-1185">Reference proteome</keyword>
<dbReference type="InterPro" id="IPR036634">
    <property type="entry name" value="PRD_sf"/>
</dbReference>
<evidence type="ECO:0000256" key="1">
    <source>
        <dbReference type="ARBA" id="ARBA00022737"/>
    </source>
</evidence>
<dbReference type="PROSITE" id="PS51372">
    <property type="entry name" value="PRD_2"/>
    <property type="match status" value="1"/>
</dbReference>
<proteinExistence type="predicted"/>
<dbReference type="SUPFAM" id="SSF63520">
    <property type="entry name" value="PTS-regulatory domain, PRD"/>
    <property type="match status" value="1"/>
</dbReference>
<dbReference type="EMBL" id="QRAP01000006">
    <property type="protein sequence ID" value="RDK89811.1"/>
    <property type="molecule type" value="Genomic_DNA"/>
</dbReference>
<feature type="domain" description="PRD" evidence="2">
    <location>
        <begin position="231"/>
        <end position="338"/>
    </location>
</feature>
<keyword evidence="1" id="KW-0677">Repeat</keyword>
<organism evidence="3 4">
    <name type="scientific">Enterobacillus tribolii</name>
    <dbReference type="NCBI Taxonomy" id="1487935"/>
    <lineage>
        <taxon>Bacteria</taxon>
        <taxon>Pseudomonadati</taxon>
        <taxon>Pseudomonadota</taxon>
        <taxon>Gammaproteobacteria</taxon>
        <taxon>Enterobacterales</taxon>
        <taxon>Hafniaceae</taxon>
        <taxon>Enterobacillus</taxon>
    </lineage>
</organism>
<dbReference type="InterPro" id="IPR050661">
    <property type="entry name" value="BglG_antiterminators"/>
</dbReference>
<evidence type="ECO:0000313" key="4">
    <source>
        <dbReference type="Proteomes" id="UP000254848"/>
    </source>
</evidence>
<evidence type="ECO:0000259" key="2">
    <source>
        <dbReference type="PROSITE" id="PS51372"/>
    </source>
</evidence>
<protein>
    <submittedName>
        <fullName evidence="3">BglG family transcriptional antiterminator</fullName>
    </submittedName>
</protein>
<sequence>MSLDTPAVPELSAQQRRCHLMLLLFTPSAPVGLCALSRINRVSPDVSRQDVADVNHEIAHFHALHITSPTPDEYQLEGSLYDRRQCLIHWLRRALRLTPNGVETLFIPRLNTCHGHWDTVYHSRQINTLLTDAERPLQRTFSEHNRQFILHFLHYCHYQHAHCQHQTGTLHTFAPAQQKWLRQKPEYALARQLCRSTFGPLGRERFADECDFITFILSVIKTYCYSPAAPESEQRLMGQIERVIDRVEILTGCHFSQRETLRQRLFAHMGAAIERCLFELKIDNPLLNEIEQLYPGLLSVTRQALKDLEQTYGLRIPEEELCLVAITFGAWLMQEGVVQEK</sequence>
<gene>
    <name evidence="3" type="ORF">C8D90_10616</name>
</gene>
<dbReference type="InterPro" id="IPR011608">
    <property type="entry name" value="PRD"/>
</dbReference>
<dbReference type="AlphaFoldDB" id="A0A370QN63"/>